<evidence type="ECO:0000313" key="1">
    <source>
        <dbReference type="EMBL" id="GLK80284.1"/>
    </source>
</evidence>
<proteinExistence type="predicted"/>
<accession>A0A9W6JR62</accession>
<gene>
    <name evidence="1" type="ORF">GCM10008174_20250</name>
</gene>
<dbReference type="Proteomes" id="UP001143309">
    <property type="component" value="Unassembled WGS sequence"/>
</dbReference>
<organism evidence="1 2">
    <name type="scientific">Methylopila turkensis</name>
    <dbReference type="NCBI Taxonomy" id="1437816"/>
    <lineage>
        <taxon>Bacteria</taxon>
        <taxon>Pseudomonadati</taxon>
        <taxon>Pseudomonadota</taxon>
        <taxon>Alphaproteobacteria</taxon>
        <taxon>Hyphomicrobiales</taxon>
        <taxon>Methylopilaceae</taxon>
        <taxon>Methylopila</taxon>
    </lineage>
</organism>
<dbReference type="EMBL" id="BSFL01000002">
    <property type="protein sequence ID" value="GLK80284.1"/>
    <property type="molecule type" value="Genomic_DNA"/>
</dbReference>
<reference evidence="1" key="2">
    <citation type="submission" date="2023-01" db="EMBL/GenBank/DDBJ databases">
        <authorList>
            <person name="Sun Q."/>
            <person name="Evtushenko L."/>
        </authorList>
    </citation>
    <scope>NUCLEOTIDE SEQUENCE</scope>
    <source>
        <strain evidence="1">VKM B-2748</strain>
    </source>
</reference>
<keyword evidence="2" id="KW-1185">Reference proteome</keyword>
<protein>
    <submittedName>
        <fullName evidence="1">Uncharacterized protein</fullName>
    </submittedName>
</protein>
<sequence>MGDSGSGGMGMIELVVAMCLQAEPAACRITRTALVGSPNSCASADSESVREPGWYMARWTCRWRR</sequence>
<evidence type="ECO:0000313" key="2">
    <source>
        <dbReference type="Proteomes" id="UP001143309"/>
    </source>
</evidence>
<dbReference type="AlphaFoldDB" id="A0A9W6JR62"/>
<reference evidence="1" key="1">
    <citation type="journal article" date="2014" name="Int. J. Syst. Evol. Microbiol.">
        <title>Complete genome sequence of Corynebacterium casei LMG S-19264T (=DSM 44701T), isolated from a smear-ripened cheese.</title>
        <authorList>
            <consortium name="US DOE Joint Genome Institute (JGI-PGF)"/>
            <person name="Walter F."/>
            <person name="Albersmeier A."/>
            <person name="Kalinowski J."/>
            <person name="Ruckert C."/>
        </authorList>
    </citation>
    <scope>NUCLEOTIDE SEQUENCE</scope>
    <source>
        <strain evidence="1">VKM B-2748</strain>
    </source>
</reference>
<comment type="caution">
    <text evidence="1">The sequence shown here is derived from an EMBL/GenBank/DDBJ whole genome shotgun (WGS) entry which is preliminary data.</text>
</comment>
<name>A0A9W6JR62_9HYPH</name>